<dbReference type="InterPro" id="IPR023214">
    <property type="entry name" value="HAD_sf"/>
</dbReference>
<dbReference type="NCBIfam" id="TIGR01509">
    <property type="entry name" value="HAD-SF-IA-v3"/>
    <property type="match status" value="1"/>
</dbReference>
<dbReference type="PANTHER" id="PTHR43481:SF4">
    <property type="entry name" value="GLYCEROL-1-PHOSPHATE PHOSPHOHYDROLASE 1-RELATED"/>
    <property type="match status" value="1"/>
</dbReference>
<dbReference type="Pfam" id="PF13419">
    <property type="entry name" value="HAD_2"/>
    <property type="match status" value="1"/>
</dbReference>
<dbReference type="InterPro" id="IPR051806">
    <property type="entry name" value="HAD-like_SPP"/>
</dbReference>
<dbReference type="AlphaFoldDB" id="A0A3B1DDZ2"/>
<dbReference type="GO" id="GO:0050308">
    <property type="term" value="F:sugar-phosphatase activity"/>
    <property type="evidence" value="ECO:0007669"/>
    <property type="project" value="TreeGrafter"/>
</dbReference>
<dbReference type="SFLD" id="SFLDG01129">
    <property type="entry name" value="C1.5:_HAD__Beta-PGM__Phosphata"/>
    <property type="match status" value="1"/>
</dbReference>
<dbReference type="InterPro" id="IPR006439">
    <property type="entry name" value="HAD-SF_hydro_IA"/>
</dbReference>
<dbReference type="SFLD" id="SFLDG01135">
    <property type="entry name" value="C1.5.6:_HAD__Beta-PGM__Phospha"/>
    <property type="match status" value="1"/>
</dbReference>
<dbReference type="InterPro" id="IPR023198">
    <property type="entry name" value="PGP-like_dom2"/>
</dbReference>
<sequence>MLKQIFNIKSVIFDMDGVITNTMPDHYQAWKEIFKKEGLRITHHDVYSREGQPGTAFVYEVYEQYKLSITNPKVEAILKAKEVLFKKIVKTRFIQGSRTFLKDLHKSGFKLALVTGTARHELHQILPDSIYNLFDIIVTGNDVKHGKPHPEPYQKALRKLKITAVDAFVIENAPFGIKAAKAAGIKCLALETSLPSKYLQEADGIFKSIKELREKINFKGA</sequence>
<dbReference type="EMBL" id="UOGJ01000119">
    <property type="protein sequence ID" value="VAX37071.1"/>
    <property type="molecule type" value="Genomic_DNA"/>
</dbReference>
<accession>A0A3B1DDZ2</accession>
<proteinExistence type="predicted"/>
<evidence type="ECO:0000313" key="1">
    <source>
        <dbReference type="EMBL" id="VAX37071.1"/>
    </source>
</evidence>
<reference evidence="1" key="1">
    <citation type="submission" date="2018-06" db="EMBL/GenBank/DDBJ databases">
        <authorList>
            <person name="Zhirakovskaya E."/>
        </authorList>
    </citation>
    <scope>NUCLEOTIDE SEQUENCE</scope>
</reference>
<dbReference type="PANTHER" id="PTHR43481">
    <property type="entry name" value="FRUCTOSE-1-PHOSPHATE PHOSPHATASE"/>
    <property type="match status" value="1"/>
</dbReference>
<protein>
    <recommendedName>
        <fullName evidence="2">Beta-phosphoglucomutase</fullName>
    </recommendedName>
</protein>
<dbReference type="PRINTS" id="PR00413">
    <property type="entry name" value="HADHALOGNASE"/>
</dbReference>
<name>A0A3B1DDZ2_9ZZZZ</name>
<dbReference type="CDD" id="cd07505">
    <property type="entry name" value="HAD_BPGM-like"/>
    <property type="match status" value="1"/>
</dbReference>
<dbReference type="Gene3D" id="3.40.50.1000">
    <property type="entry name" value="HAD superfamily/HAD-like"/>
    <property type="match status" value="1"/>
</dbReference>
<dbReference type="InterPro" id="IPR041492">
    <property type="entry name" value="HAD_2"/>
</dbReference>
<gene>
    <name evidence="1" type="ORF">MNBD_UNCLBAC01-1594</name>
</gene>
<dbReference type="SUPFAM" id="SSF56784">
    <property type="entry name" value="HAD-like"/>
    <property type="match status" value="1"/>
</dbReference>
<dbReference type="SFLD" id="SFLDS00003">
    <property type="entry name" value="Haloacid_Dehalogenase"/>
    <property type="match status" value="1"/>
</dbReference>
<evidence type="ECO:0008006" key="2">
    <source>
        <dbReference type="Google" id="ProtNLM"/>
    </source>
</evidence>
<organism evidence="1">
    <name type="scientific">hydrothermal vent metagenome</name>
    <dbReference type="NCBI Taxonomy" id="652676"/>
    <lineage>
        <taxon>unclassified sequences</taxon>
        <taxon>metagenomes</taxon>
        <taxon>ecological metagenomes</taxon>
    </lineage>
</organism>
<dbReference type="InterPro" id="IPR036412">
    <property type="entry name" value="HAD-like_sf"/>
</dbReference>
<dbReference type="Gene3D" id="1.10.150.240">
    <property type="entry name" value="Putative phosphatase, domain 2"/>
    <property type="match status" value="1"/>
</dbReference>